<protein>
    <submittedName>
        <fullName evidence="2">Dihydrofolate reductase</fullName>
    </submittedName>
</protein>
<accession>A0A5R9B1I5</accession>
<proteinExistence type="predicted"/>
<reference evidence="2 3" key="1">
    <citation type="submission" date="2019-05" db="EMBL/GenBank/DDBJ databases">
        <title>The metagenome of a microbial culture collection derived from dairy environment covers the genomic content of the human microbiome.</title>
        <authorList>
            <person name="Roder T."/>
            <person name="Wuthrich D."/>
            <person name="Sattari Z."/>
            <person name="Von Ah U."/>
            <person name="Bar C."/>
            <person name="Ronchi F."/>
            <person name="Macpherson A.J."/>
            <person name="Ganal-Vonarburg S.C."/>
            <person name="Bruggmann R."/>
            <person name="Vergeres G."/>
        </authorList>
    </citation>
    <scope>NUCLEOTIDE SEQUENCE [LARGE SCALE GENOMIC DNA]</scope>
    <source>
        <strain evidence="2 3">FAM 20833</strain>
    </source>
</reference>
<gene>
    <name evidence="2" type="ORF">FEZ53_10020</name>
</gene>
<dbReference type="SUPFAM" id="SSF53597">
    <property type="entry name" value="Dihydrofolate reductase-like"/>
    <property type="match status" value="1"/>
</dbReference>
<dbReference type="Gene3D" id="3.40.430.10">
    <property type="entry name" value="Dihydrofolate Reductase, subunit A"/>
    <property type="match status" value="1"/>
</dbReference>
<sequence>MRKLVVFLHSSLDGFVEGPQGAMDIGWITYNHELEGFANEVLQTADTIVWGRKTYEMMYDYWPTVPSNENASEHELNHAKWIENVEKVIFSKALNSVDWHNSRSVKKNVKDEIIHMKQQEGKDIVVLGSPRFAHYLMQLDVVDEYKITVSPTLIGKGLPLFQNIHEQVDLKLIDSKTFESGALGLIYQKNKE</sequence>
<dbReference type="Pfam" id="PF01872">
    <property type="entry name" value="RibD_C"/>
    <property type="match status" value="1"/>
</dbReference>
<dbReference type="PANTHER" id="PTHR38011">
    <property type="entry name" value="DIHYDROFOLATE REDUCTASE FAMILY PROTEIN (AFU_ORTHOLOGUE AFUA_8G06820)"/>
    <property type="match status" value="1"/>
</dbReference>
<dbReference type="RefSeq" id="WP_069796101.1">
    <property type="nucleotide sequence ID" value="NZ_CP031275.1"/>
</dbReference>
<evidence type="ECO:0000313" key="3">
    <source>
        <dbReference type="Proteomes" id="UP000307747"/>
    </source>
</evidence>
<dbReference type="EMBL" id="VBTJ01000002">
    <property type="protein sequence ID" value="TLP89789.1"/>
    <property type="molecule type" value="Genomic_DNA"/>
</dbReference>
<dbReference type="AlphaFoldDB" id="A0A5R9B1I5"/>
<organism evidence="2 3">
    <name type="scientific">Staphylococcus xylosus</name>
    <dbReference type="NCBI Taxonomy" id="1288"/>
    <lineage>
        <taxon>Bacteria</taxon>
        <taxon>Bacillati</taxon>
        <taxon>Bacillota</taxon>
        <taxon>Bacilli</taxon>
        <taxon>Bacillales</taxon>
        <taxon>Staphylococcaceae</taxon>
        <taxon>Staphylococcus</taxon>
    </lineage>
</organism>
<dbReference type="InterPro" id="IPR024072">
    <property type="entry name" value="DHFR-like_dom_sf"/>
</dbReference>
<dbReference type="OrthoDB" id="195113at2"/>
<comment type="caution">
    <text evidence="2">The sequence shown here is derived from an EMBL/GenBank/DDBJ whole genome shotgun (WGS) entry which is preliminary data.</text>
</comment>
<dbReference type="InterPro" id="IPR002734">
    <property type="entry name" value="RibDG_C"/>
</dbReference>
<evidence type="ECO:0000259" key="1">
    <source>
        <dbReference type="Pfam" id="PF01872"/>
    </source>
</evidence>
<name>A0A5R9B1I5_STAXY</name>
<dbReference type="Proteomes" id="UP000307747">
    <property type="component" value="Unassembled WGS sequence"/>
</dbReference>
<dbReference type="GO" id="GO:0009231">
    <property type="term" value="P:riboflavin biosynthetic process"/>
    <property type="evidence" value="ECO:0007669"/>
    <property type="project" value="InterPro"/>
</dbReference>
<dbReference type="InterPro" id="IPR050765">
    <property type="entry name" value="Riboflavin_Biosynth_HTPR"/>
</dbReference>
<feature type="domain" description="Bacterial bifunctional deaminase-reductase C-terminal" evidence="1">
    <location>
        <begin position="2"/>
        <end position="181"/>
    </location>
</feature>
<dbReference type="GO" id="GO:0008703">
    <property type="term" value="F:5-amino-6-(5-phosphoribosylamino)uracil reductase activity"/>
    <property type="evidence" value="ECO:0007669"/>
    <property type="project" value="InterPro"/>
</dbReference>
<dbReference type="PANTHER" id="PTHR38011:SF11">
    <property type="entry name" value="2,5-DIAMINO-6-RIBOSYLAMINO-4(3H)-PYRIMIDINONE 5'-PHOSPHATE REDUCTASE"/>
    <property type="match status" value="1"/>
</dbReference>
<evidence type="ECO:0000313" key="2">
    <source>
        <dbReference type="EMBL" id="TLP89789.1"/>
    </source>
</evidence>